<dbReference type="KEGG" id="cmah:C1I91_14565"/>
<dbReference type="Proteomes" id="UP000286268">
    <property type="component" value="Chromosome"/>
</dbReference>
<accession>A0A3R5QU87</accession>
<evidence type="ECO:0000313" key="2">
    <source>
        <dbReference type="Proteomes" id="UP000286268"/>
    </source>
</evidence>
<dbReference type="EMBL" id="CP025746">
    <property type="protein sequence ID" value="QAA32762.1"/>
    <property type="molecule type" value="Genomic_DNA"/>
</dbReference>
<evidence type="ECO:0000313" key="1">
    <source>
        <dbReference type="EMBL" id="QAA32762.1"/>
    </source>
</evidence>
<protein>
    <submittedName>
        <fullName evidence="1">Uncharacterized protein</fullName>
    </submittedName>
</protein>
<name>A0A3R5QU87_9CLOT</name>
<reference evidence="1 2" key="1">
    <citation type="submission" date="2018-01" db="EMBL/GenBank/DDBJ databases">
        <title>Genome Sequencing and Assembly of Anaerobacter polyendosporus strain CT4.</title>
        <authorList>
            <person name="Tachaapaikoon C."/>
            <person name="Sutheeworapong S."/>
            <person name="Jenjaroenpun P."/>
            <person name="Wongsurawat T."/>
            <person name="Nookeaw I."/>
            <person name="Cheawchanlertfa P."/>
            <person name="Kosugi A."/>
            <person name="Cheevadhanarak S."/>
            <person name="Ratanakhanokchai K."/>
        </authorList>
    </citation>
    <scope>NUCLEOTIDE SEQUENCE [LARGE SCALE GENOMIC DNA]</scope>
    <source>
        <strain evidence="1 2">CT4</strain>
    </source>
</reference>
<dbReference type="RefSeq" id="WP_128213504.1">
    <property type="nucleotide sequence ID" value="NZ_CP025746.1"/>
</dbReference>
<gene>
    <name evidence="1" type="ORF">C1I91_14565</name>
</gene>
<organism evidence="1 2">
    <name type="scientific">Clostridium manihotivorum</name>
    <dbReference type="NCBI Taxonomy" id="2320868"/>
    <lineage>
        <taxon>Bacteria</taxon>
        <taxon>Bacillati</taxon>
        <taxon>Bacillota</taxon>
        <taxon>Clostridia</taxon>
        <taxon>Eubacteriales</taxon>
        <taxon>Clostridiaceae</taxon>
        <taxon>Clostridium</taxon>
    </lineage>
</organism>
<dbReference type="AlphaFoldDB" id="A0A3R5QU87"/>
<keyword evidence="2" id="KW-1185">Reference proteome</keyword>
<sequence>MVCLNNIQEELLKILLDNFHENGTTSVAKFDYEILPLHIRLDIHNIMNELQELHILVGFEIETNWDTTPYTNEVIAILTPYAKKYFSEKETNEKKQNWKLAGGKDMFRTLTPKVRALFAEILENRDILDEYFKNKFEDLSYDDDVVLRGMIEELINKDLISVPLWAENLPYNVSITYNGTIYFEQEAEFEKQKEINAAQIFNIDTFNAHGSNVTFGNVINSTQSIDNSIEQVKKLIDEHGGDDKKELNELLEDVKEICGNINETKTIHKNSGLMKRLNKNIEKHGWFYSSVIQLLGKSVFQVLG</sequence>
<dbReference type="OrthoDB" id="1859981at2"/>
<proteinExistence type="predicted"/>